<name>A0ABQ2ZDC7_9ACTN</name>
<keyword evidence="4" id="KW-1185">Reference proteome</keyword>
<feature type="compositionally biased region" description="Polar residues" evidence="1">
    <location>
        <begin position="190"/>
        <end position="200"/>
    </location>
</feature>
<dbReference type="Proteomes" id="UP000653308">
    <property type="component" value="Unassembled WGS sequence"/>
</dbReference>
<feature type="transmembrane region" description="Helical" evidence="2">
    <location>
        <begin position="28"/>
        <end position="46"/>
    </location>
</feature>
<gene>
    <name evidence="3" type="ORF">GCM10010384_18420</name>
</gene>
<feature type="region of interest" description="Disordered" evidence="1">
    <location>
        <begin position="181"/>
        <end position="200"/>
    </location>
</feature>
<keyword evidence="2" id="KW-1133">Transmembrane helix</keyword>
<organism evidence="3 4">
    <name type="scientific">Streptomyces djakartensis</name>
    <dbReference type="NCBI Taxonomy" id="68193"/>
    <lineage>
        <taxon>Bacteria</taxon>
        <taxon>Bacillati</taxon>
        <taxon>Actinomycetota</taxon>
        <taxon>Actinomycetes</taxon>
        <taxon>Kitasatosporales</taxon>
        <taxon>Streptomycetaceae</taxon>
        <taxon>Streptomyces</taxon>
    </lineage>
</organism>
<evidence type="ECO:0000313" key="3">
    <source>
        <dbReference type="EMBL" id="GGY13095.1"/>
    </source>
</evidence>
<feature type="transmembrane region" description="Helical" evidence="2">
    <location>
        <begin position="83"/>
        <end position="105"/>
    </location>
</feature>
<feature type="transmembrane region" description="Helical" evidence="2">
    <location>
        <begin position="52"/>
        <end position="71"/>
    </location>
</feature>
<protein>
    <recommendedName>
        <fullName evidence="5">Transmembrane protein</fullName>
    </recommendedName>
</protein>
<keyword evidence="2" id="KW-0472">Membrane</keyword>
<proteinExistence type="predicted"/>
<evidence type="ECO:0008006" key="5">
    <source>
        <dbReference type="Google" id="ProtNLM"/>
    </source>
</evidence>
<accession>A0ABQ2ZDC7</accession>
<evidence type="ECO:0000256" key="1">
    <source>
        <dbReference type="SAM" id="MobiDB-lite"/>
    </source>
</evidence>
<reference evidence="4" key="1">
    <citation type="journal article" date="2019" name="Int. J. Syst. Evol. Microbiol.">
        <title>The Global Catalogue of Microorganisms (GCM) 10K type strain sequencing project: providing services to taxonomists for standard genome sequencing and annotation.</title>
        <authorList>
            <consortium name="The Broad Institute Genomics Platform"/>
            <consortium name="The Broad Institute Genome Sequencing Center for Infectious Disease"/>
            <person name="Wu L."/>
            <person name="Ma J."/>
        </authorList>
    </citation>
    <scope>NUCLEOTIDE SEQUENCE [LARGE SCALE GENOMIC DNA]</scope>
    <source>
        <strain evidence="4">JCM 4957</strain>
    </source>
</reference>
<dbReference type="EMBL" id="BMWE01000004">
    <property type="protein sequence ID" value="GGY13095.1"/>
    <property type="molecule type" value="Genomic_DNA"/>
</dbReference>
<evidence type="ECO:0000313" key="4">
    <source>
        <dbReference type="Proteomes" id="UP000653308"/>
    </source>
</evidence>
<evidence type="ECO:0000256" key="2">
    <source>
        <dbReference type="SAM" id="Phobius"/>
    </source>
</evidence>
<keyword evidence="2" id="KW-0812">Transmembrane</keyword>
<comment type="caution">
    <text evidence="3">The sequence shown here is derived from an EMBL/GenBank/DDBJ whole genome shotgun (WGS) entry which is preliminary data.</text>
</comment>
<feature type="transmembrane region" description="Helical" evidence="2">
    <location>
        <begin position="125"/>
        <end position="145"/>
    </location>
</feature>
<sequence length="200" mass="21147">MHTDWQHLWHEVQARDATAHRARRRLQLVLFWGMPLLTGFALLVVTDAQRQNVRVLAAAAPLLLVGVAFLVRKFTGGGPFTGLAGVAWLAAVIGGFAATSVFGVHSILNQDASSARVVDPGHAPVVVISIVSLGTMIGVATKAVLTGLAEYKKSQTQAYSERTRAQADLIRALADAERARRGLPPVGVDPTSSDGANPGI</sequence>